<keyword evidence="2" id="KW-1185">Reference proteome</keyword>
<evidence type="ECO:0000313" key="1">
    <source>
        <dbReference type="EMBL" id="CAI8047328.1"/>
    </source>
</evidence>
<dbReference type="AlphaFoldDB" id="A0AA35TGT6"/>
<reference evidence="1" key="1">
    <citation type="submission" date="2023-03" db="EMBL/GenBank/DDBJ databases">
        <authorList>
            <person name="Steffen K."/>
            <person name="Cardenas P."/>
        </authorList>
    </citation>
    <scope>NUCLEOTIDE SEQUENCE</scope>
</reference>
<accession>A0AA35TGT6</accession>
<protein>
    <submittedName>
        <fullName evidence="1">Uncharacterized protein</fullName>
    </submittedName>
</protein>
<name>A0AA35TGT6_GEOBA</name>
<comment type="caution">
    <text evidence="1">The sequence shown here is derived from an EMBL/GenBank/DDBJ whole genome shotgun (WGS) entry which is preliminary data.</text>
</comment>
<sequence>MLVEAGFRERCAVGSDEGQRVRACRAANAGSHFQVAAFQADALGPGDGGAFQRLNGHCHQHGLGNALHQQGTQQRLLPPLKRLAPKGRAQAGESVVFSRLAEGGAEIEALGDPPIDLICAHVRL</sequence>
<organism evidence="1 2">
    <name type="scientific">Geodia barretti</name>
    <name type="common">Barrett's horny sponge</name>
    <dbReference type="NCBI Taxonomy" id="519541"/>
    <lineage>
        <taxon>Eukaryota</taxon>
        <taxon>Metazoa</taxon>
        <taxon>Porifera</taxon>
        <taxon>Demospongiae</taxon>
        <taxon>Heteroscleromorpha</taxon>
        <taxon>Tetractinellida</taxon>
        <taxon>Astrophorina</taxon>
        <taxon>Geodiidae</taxon>
        <taxon>Geodia</taxon>
    </lineage>
</organism>
<dbReference type="EMBL" id="CASHTH010003626">
    <property type="protein sequence ID" value="CAI8047328.1"/>
    <property type="molecule type" value="Genomic_DNA"/>
</dbReference>
<proteinExistence type="predicted"/>
<dbReference type="Proteomes" id="UP001174909">
    <property type="component" value="Unassembled WGS sequence"/>
</dbReference>
<evidence type="ECO:0000313" key="2">
    <source>
        <dbReference type="Proteomes" id="UP001174909"/>
    </source>
</evidence>
<gene>
    <name evidence="1" type="ORF">GBAR_LOCUS26148</name>
</gene>